<dbReference type="GeneID" id="114074730"/>
<accession>A0ABM1UYF4</accession>
<organism evidence="1 2">
    <name type="scientific">Solanum pennellii</name>
    <name type="common">Tomato</name>
    <name type="synonym">Lycopersicon pennellii</name>
    <dbReference type="NCBI Taxonomy" id="28526"/>
    <lineage>
        <taxon>Eukaryota</taxon>
        <taxon>Viridiplantae</taxon>
        <taxon>Streptophyta</taxon>
        <taxon>Embryophyta</taxon>
        <taxon>Tracheophyta</taxon>
        <taxon>Spermatophyta</taxon>
        <taxon>Magnoliopsida</taxon>
        <taxon>eudicotyledons</taxon>
        <taxon>Gunneridae</taxon>
        <taxon>Pentapetalae</taxon>
        <taxon>asterids</taxon>
        <taxon>lamiids</taxon>
        <taxon>Solanales</taxon>
        <taxon>Solanaceae</taxon>
        <taxon>Solanoideae</taxon>
        <taxon>Solaneae</taxon>
        <taxon>Solanum</taxon>
        <taxon>Solanum subgen. Lycopersicon</taxon>
    </lineage>
</organism>
<reference evidence="2" key="2">
    <citation type="submission" date="2025-08" db="UniProtKB">
        <authorList>
            <consortium name="RefSeq"/>
        </authorList>
    </citation>
    <scope>IDENTIFICATION</scope>
</reference>
<proteinExistence type="predicted"/>
<evidence type="ECO:0000313" key="2">
    <source>
        <dbReference type="RefSeq" id="XP_027768522.1"/>
    </source>
</evidence>
<dbReference type="Proteomes" id="UP000694930">
    <property type="component" value="Chromosome 11"/>
</dbReference>
<dbReference type="PANTHER" id="PTHR46148:SF60">
    <property type="entry name" value="CHROMO DOMAIN-CONTAINING PROTEIN"/>
    <property type="match status" value="1"/>
</dbReference>
<dbReference type="RefSeq" id="XP_027768522.1">
    <property type="nucleotide sequence ID" value="XM_027912721.1"/>
</dbReference>
<gene>
    <name evidence="2" type="primary">LOC114074730</name>
</gene>
<sequence length="145" mass="17388">MDKVQLIRQRLLMAQRRHKSYADKRRKDLVFTIEDKVFLRVYLMKGVMRLDKRVFHVSMLRKYISGSSHVLEEMTIPIDEELSYEEDDVAIMDKQVRRLMLKEIVSVKVLWRNHTIEEVTWEFGKEMRDNGIGFSVNMLALKELQ</sequence>
<dbReference type="PANTHER" id="PTHR46148">
    <property type="entry name" value="CHROMO DOMAIN-CONTAINING PROTEIN"/>
    <property type="match status" value="1"/>
</dbReference>
<reference evidence="1" key="1">
    <citation type="journal article" date="2014" name="Nat. Genet.">
        <title>The genome of the stress-tolerant wild tomato species Solanum pennellii.</title>
        <authorList>
            <person name="Bolger A."/>
            <person name="Scossa F."/>
            <person name="Bolger M.E."/>
            <person name="Lanz C."/>
            <person name="Maumus F."/>
            <person name="Tohge T."/>
            <person name="Quesneville H."/>
            <person name="Alseekh S."/>
            <person name="Sorensen I."/>
            <person name="Lichtenstein G."/>
            <person name="Fich E.A."/>
            <person name="Conte M."/>
            <person name="Keller H."/>
            <person name="Schneeberger K."/>
            <person name="Schwacke R."/>
            <person name="Ofner I."/>
            <person name="Vrebalov J."/>
            <person name="Xu Y."/>
            <person name="Osorio S."/>
            <person name="Aflitos S.A."/>
            <person name="Schijlen E."/>
            <person name="Jimenez-Gomez J.M."/>
            <person name="Ryngajllo M."/>
            <person name="Kimura S."/>
            <person name="Kumar R."/>
            <person name="Koenig D."/>
            <person name="Headland L.R."/>
            <person name="Maloof J.N."/>
            <person name="Sinha N."/>
            <person name="van Ham R.C."/>
            <person name="Lankhorst R.K."/>
            <person name="Mao L."/>
            <person name="Vogel A."/>
            <person name="Arsova B."/>
            <person name="Panstruga R."/>
            <person name="Fei Z."/>
            <person name="Rose J.K."/>
            <person name="Zamir D."/>
            <person name="Carrari F."/>
            <person name="Giovannoni J.J."/>
            <person name="Weigel D."/>
            <person name="Usadel B."/>
            <person name="Fernie A.R."/>
        </authorList>
    </citation>
    <scope>NUCLEOTIDE SEQUENCE [LARGE SCALE GENOMIC DNA]</scope>
    <source>
        <strain evidence="1">cv. LA0716</strain>
    </source>
</reference>
<evidence type="ECO:0000313" key="1">
    <source>
        <dbReference type="Proteomes" id="UP000694930"/>
    </source>
</evidence>
<protein>
    <submittedName>
        <fullName evidence="2">Uncharacterized protein LOC114074730</fullName>
    </submittedName>
</protein>
<name>A0ABM1UYF4_SOLPN</name>
<keyword evidence="1" id="KW-1185">Reference proteome</keyword>